<dbReference type="OrthoDB" id="9992527at2759"/>
<dbReference type="InterPro" id="IPR013154">
    <property type="entry name" value="ADH-like_N"/>
</dbReference>
<dbReference type="InterPro" id="IPR011032">
    <property type="entry name" value="GroES-like_sf"/>
</dbReference>
<dbReference type="Proteomes" id="UP000292702">
    <property type="component" value="Unassembled WGS sequence"/>
</dbReference>
<proteinExistence type="predicted"/>
<dbReference type="SUPFAM" id="SSF50129">
    <property type="entry name" value="GroES-like"/>
    <property type="match status" value="1"/>
</dbReference>
<reference evidence="2 3" key="1">
    <citation type="submission" date="2018-11" db="EMBL/GenBank/DDBJ databases">
        <title>Genome assembly of Steccherinum ochraceum LE-BIN_3174, the white-rot fungus of the Steccherinaceae family (The Residual Polyporoid clade, Polyporales, Basidiomycota).</title>
        <authorList>
            <person name="Fedorova T.V."/>
            <person name="Glazunova O.A."/>
            <person name="Landesman E.O."/>
            <person name="Moiseenko K.V."/>
            <person name="Psurtseva N.V."/>
            <person name="Savinova O.S."/>
            <person name="Shakhova N.V."/>
            <person name="Tyazhelova T.V."/>
            <person name="Vasina D.V."/>
        </authorList>
    </citation>
    <scope>NUCLEOTIDE SEQUENCE [LARGE SCALE GENOMIC DNA]</scope>
    <source>
        <strain evidence="2 3">LE-BIN_3174</strain>
    </source>
</reference>
<dbReference type="STRING" id="92696.A0A4R0RZ95"/>
<dbReference type="Pfam" id="PF08240">
    <property type="entry name" value="ADH_N"/>
    <property type="match status" value="1"/>
</dbReference>
<dbReference type="GO" id="GO:0016651">
    <property type="term" value="F:oxidoreductase activity, acting on NAD(P)H"/>
    <property type="evidence" value="ECO:0007669"/>
    <property type="project" value="InterPro"/>
</dbReference>
<accession>A0A4R0RZ95</accession>
<dbReference type="AlphaFoldDB" id="A0A4R0RZ95"/>
<dbReference type="SUPFAM" id="SSF51735">
    <property type="entry name" value="NAD(P)-binding Rossmann-fold domains"/>
    <property type="match status" value="1"/>
</dbReference>
<dbReference type="EMBL" id="RWJN01000063">
    <property type="protein sequence ID" value="TCD68534.1"/>
    <property type="molecule type" value="Genomic_DNA"/>
</dbReference>
<evidence type="ECO:0000313" key="3">
    <source>
        <dbReference type="Proteomes" id="UP000292702"/>
    </source>
</evidence>
<name>A0A4R0RZ95_9APHY</name>
<evidence type="ECO:0000313" key="2">
    <source>
        <dbReference type="EMBL" id="TCD68534.1"/>
    </source>
</evidence>
<dbReference type="InterPro" id="IPR013149">
    <property type="entry name" value="ADH-like_C"/>
</dbReference>
<dbReference type="PANTHER" id="PTHR45348">
    <property type="entry name" value="HYPOTHETICAL OXIDOREDUCTASE (EUROFUNG)"/>
    <property type="match status" value="1"/>
</dbReference>
<dbReference type="SMART" id="SM00829">
    <property type="entry name" value="PKS_ER"/>
    <property type="match status" value="1"/>
</dbReference>
<dbReference type="InterPro" id="IPR036291">
    <property type="entry name" value="NAD(P)-bd_dom_sf"/>
</dbReference>
<organism evidence="2 3">
    <name type="scientific">Steccherinum ochraceum</name>
    <dbReference type="NCBI Taxonomy" id="92696"/>
    <lineage>
        <taxon>Eukaryota</taxon>
        <taxon>Fungi</taxon>
        <taxon>Dikarya</taxon>
        <taxon>Basidiomycota</taxon>
        <taxon>Agaricomycotina</taxon>
        <taxon>Agaricomycetes</taxon>
        <taxon>Polyporales</taxon>
        <taxon>Steccherinaceae</taxon>
        <taxon>Steccherinum</taxon>
    </lineage>
</organism>
<dbReference type="PANTHER" id="PTHR45348:SF3">
    <property type="entry name" value="ENOYL REDUCTASE (ER) DOMAIN-CONTAINING PROTEIN"/>
    <property type="match status" value="1"/>
</dbReference>
<dbReference type="InterPro" id="IPR047122">
    <property type="entry name" value="Trans-enoyl_RdTase-like"/>
</dbReference>
<evidence type="ECO:0000259" key="1">
    <source>
        <dbReference type="SMART" id="SM00829"/>
    </source>
</evidence>
<dbReference type="Gene3D" id="3.40.50.720">
    <property type="entry name" value="NAD(P)-binding Rossmann-like Domain"/>
    <property type="match status" value="1"/>
</dbReference>
<dbReference type="InterPro" id="IPR020843">
    <property type="entry name" value="ER"/>
</dbReference>
<gene>
    <name evidence="2" type="ORF">EIP91_010459</name>
</gene>
<protein>
    <recommendedName>
        <fullName evidence="1">Enoyl reductase (ER) domain-containing protein</fullName>
    </recommendedName>
</protein>
<keyword evidence="3" id="KW-1185">Reference proteome</keyword>
<sequence length="361" mass="38549">MSTIPQTHEAVGLTAKGEPLSSFQVSTPKPGPEEVLVKVEWTAGTSVTVWILDFKVIDPGYPFVVGENVVGEVVAVGEGVDEVKVGDRVVSFSFSDGVAGKASQEYAILSKWSIGKLPSNITPQEGATIPDNLVTAYYSLFDRLGLPVPTSLPSSTPPQDADTPIVIWAASGSVGQYATQLLHLAGYKKIFAVASARHHASLRSLGATHTFDYTSANVTDEIRAAAGGPVKLVFDAIGDEAGSLKPISQIVGEGAKVVFLLPIRVGKPGAVEDLKISTDLPFPKDVEMVPVGGRFYQHNEQFKRDLQPKIIPDLLARGLVKPNKVREVEGASLLEKVVTSVDLLRKNAVSGERLVYRVAKD</sequence>
<feature type="domain" description="Enoyl reductase (ER)" evidence="1">
    <location>
        <begin position="18"/>
        <end position="339"/>
    </location>
</feature>
<dbReference type="Pfam" id="PF00107">
    <property type="entry name" value="ADH_zinc_N"/>
    <property type="match status" value="1"/>
</dbReference>
<dbReference type="CDD" id="cd08249">
    <property type="entry name" value="enoyl_reductase_like"/>
    <property type="match status" value="1"/>
</dbReference>
<comment type="caution">
    <text evidence="2">The sequence shown here is derived from an EMBL/GenBank/DDBJ whole genome shotgun (WGS) entry which is preliminary data.</text>
</comment>
<dbReference type="Gene3D" id="3.90.180.10">
    <property type="entry name" value="Medium-chain alcohol dehydrogenases, catalytic domain"/>
    <property type="match status" value="1"/>
</dbReference>